<sequence length="229" mass="25455">MLPACAFLLLAHQALANTEKTIFRAPPSVPIPNIHPGLDDLCLHTLSPAQSSLRTTLQVYFPTDEQPRGEQSWYLLEGLKEGRRYEVRVCWLATQPTNFWLDTYPITTVFETPELITPLAIYSHSRTGSGCPNPDRTGNQGAADYNSSLLFLHIHSAADFFTTDKSLMNDPPSVSVDIILDPYILNIFPQSLVPTAIYITVVAVLGVYLSGLLWSWLVSVTGQRKLHSD</sequence>
<protein>
    <submittedName>
        <fullName evidence="3">Uncharacterized protein</fullName>
    </submittedName>
</protein>
<keyword evidence="1" id="KW-0472">Membrane</keyword>
<keyword evidence="4" id="KW-1185">Reference proteome</keyword>
<reference evidence="3" key="1">
    <citation type="journal article" date="2020" name="Stud. Mycol.">
        <title>101 Dothideomycetes genomes: a test case for predicting lifestyles and emergence of pathogens.</title>
        <authorList>
            <person name="Haridas S."/>
            <person name="Albert R."/>
            <person name="Binder M."/>
            <person name="Bloem J."/>
            <person name="Labutti K."/>
            <person name="Salamov A."/>
            <person name="Andreopoulos B."/>
            <person name="Baker S."/>
            <person name="Barry K."/>
            <person name="Bills G."/>
            <person name="Bluhm B."/>
            <person name="Cannon C."/>
            <person name="Castanera R."/>
            <person name="Culley D."/>
            <person name="Daum C."/>
            <person name="Ezra D."/>
            <person name="Gonzalez J."/>
            <person name="Henrissat B."/>
            <person name="Kuo A."/>
            <person name="Liang C."/>
            <person name="Lipzen A."/>
            <person name="Lutzoni F."/>
            <person name="Magnuson J."/>
            <person name="Mondo S."/>
            <person name="Nolan M."/>
            <person name="Ohm R."/>
            <person name="Pangilinan J."/>
            <person name="Park H.-J."/>
            <person name="Ramirez L."/>
            <person name="Alfaro M."/>
            <person name="Sun H."/>
            <person name="Tritt A."/>
            <person name="Yoshinaga Y."/>
            <person name="Zwiers L.-H."/>
            <person name="Turgeon B."/>
            <person name="Goodwin S."/>
            <person name="Spatafora J."/>
            <person name="Crous P."/>
            <person name="Grigoriev I."/>
        </authorList>
    </citation>
    <scope>NUCLEOTIDE SEQUENCE</scope>
    <source>
        <strain evidence="3">CBS 113979</strain>
    </source>
</reference>
<dbReference type="GO" id="GO:0000030">
    <property type="term" value="F:mannosyltransferase activity"/>
    <property type="evidence" value="ECO:0007669"/>
    <property type="project" value="TreeGrafter"/>
</dbReference>
<proteinExistence type="predicted"/>
<dbReference type="GO" id="GO:0031501">
    <property type="term" value="C:mannosyltransferase complex"/>
    <property type="evidence" value="ECO:0007669"/>
    <property type="project" value="TreeGrafter"/>
</dbReference>
<dbReference type="InterPro" id="IPR019433">
    <property type="entry name" value="GPI_ManTrfase_II_coact_Pga1"/>
</dbReference>
<organism evidence="3 4">
    <name type="scientific">Aulographum hederae CBS 113979</name>
    <dbReference type="NCBI Taxonomy" id="1176131"/>
    <lineage>
        <taxon>Eukaryota</taxon>
        <taxon>Fungi</taxon>
        <taxon>Dikarya</taxon>
        <taxon>Ascomycota</taxon>
        <taxon>Pezizomycotina</taxon>
        <taxon>Dothideomycetes</taxon>
        <taxon>Pleosporomycetidae</taxon>
        <taxon>Aulographales</taxon>
        <taxon>Aulographaceae</taxon>
    </lineage>
</organism>
<name>A0A6G1GMM0_9PEZI</name>
<evidence type="ECO:0000256" key="2">
    <source>
        <dbReference type="SAM" id="SignalP"/>
    </source>
</evidence>
<feature type="signal peptide" evidence="2">
    <location>
        <begin position="1"/>
        <end position="16"/>
    </location>
</feature>
<dbReference type="Pfam" id="PF10333">
    <property type="entry name" value="Pga1"/>
    <property type="match status" value="1"/>
</dbReference>
<dbReference type="Proteomes" id="UP000800041">
    <property type="component" value="Unassembled WGS sequence"/>
</dbReference>
<dbReference type="EMBL" id="ML977187">
    <property type="protein sequence ID" value="KAF1982171.1"/>
    <property type="molecule type" value="Genomic_DNA"/>
</dbReference>
<keyword evidence="1" id="KW-0812">Transmembrane</keyword>
<dbReference type="GO" id="GO:0005789">
    <property type="term" value="C:endoplasmic reticulum membrane"/>
    <property type="evidence" value="ECO:0007669"/>
    <property type="project" value="TreeGrafter"/>
</dbReference>
<evidence type="ECO:0000313" key="4">
    <source>
        <dbReference type="Proteomes" id="UP000800041"/>
    </source>
</evidence>
<feature type="chain" id="PRO_5026062380" evidence="2">
    <location>
        <begin position="17"/>
        <end position="229"/>
    </location>
</feature>
<dbReference type="PANTHER" id="PTHR28022">
    <property type="entry name" value="GPI MANNOSYLTRANSFERASE 2 SUBUNIT PGA1"/>
    <property type="match status" value="1"/>
</dbReference>
<feature type="transmembrane region" description="Helical" evidence="1">
    <location>
        <begin position="196"/>
        <end position="218"/>
    </location>
</feature>
<dbReference type="AlphaFoldDB" id="A0A6G1GMM0"/>
<gene>
    <name evidence="3" type="ORF">K402DRAFT_340910</name>
</gene>
<evidence type="ECO:0000313" key="3">
    <source>
        <dbReference type="EMBL" id="KAF1982171.1"/>
    </source>
</evidence>
<keyword evidence="2" id="KW-0732">Signal</keyword>
<dbReference type="PANTHER" id="PTHR28022:SF1">
    <property type="entry name" value="GPI MANNOSYLTRANSFERASE 2 SUBUNIT PGA1"/>
    <property type="match status" value="1"/>
</dbReference>
<accession>A0A6G1GMM0</accession>
<dbReference type="OrthoDB" id="3360032at2759"/>
<keyword evidence="1" id="KW-1133">Transmembrane helix</keyword>
<dbReference type="GO" id="GO:0006506">
    <property type="term" value="P:GPI anchor biosynthetic process"/>
    <property type="evidence" value="ECO:0007669"/>
    <property type="project" value="TreeGrafter"/>
</dbReference>
<evidence type="ECO:0000256" key="1">
    <source>
        <dbReference type="SAM" id="Phobius"/>
    </source>
</evidence>